<dbReference type="OrthoDB" id="3599317at2759"/>
<keyword evidence="2" id="KW-1185">Reference proteome</keyword>
<comment type="caution">
    <text evidence="1">The sequence shown here is derived from an EMBL/GenBank/DDBJ whole genome shotgun (WGS) entry which is preliminary data.</text>
</comment>
<protein>
    <submittedName>
        <fullName evidence="1">Uncharacterized protein</fullName>
    </submittedName>
</protein>
<evidence type="ECO:0000313" key="1">
    <source>
        <dbReference type="EMBL" id="RKF54470.1"/>
    </source>
</evidence>
<evidence type="ECO:0000313" key="2">
    <source>
        <dbReference type="Proteomes" id="UP000286134"/>
    </source>
</evidence>
<organism evidence="1 2">
    <name type="scientific">Erysiphe neolycopersici</name>
    <dbReference type="NCBI Taxonomy" id="212602"/>
    <lineage>
        <taxon>Eukaryota</taxon>
        <taxon>Fungi</taxon>
        <taxon>Dikarya</taxon>
        <taxon>Ascomycota</taxon>
        <taxon>Pezizomycotina</taxon>
        <taxon>Leotiomycetes</taxon>
        <taxon>Erysiphales</taxon>
        <taxon>Erysiphaceae</taxon>
        <taxon>Erysiphe</taxon>
    </lineage>
</organism>
<sequence length="310" mass="36294">MSDLYRRMKNHSIEYQKWNILELLDHVASVIIREIFQVFRARDVTFQESVQQTVEEKEASTTVENIAEVHHDINISNLTISQDVQQPQFNSRSARLFEESSQVEYSNVTPETNSSALSTIQMCLDDGSLLQVKHIIRAHDIWKALENLYCASGFSSEFILCREFFETKLSNFNTMEEYLNRIKQLNDDLKAKDMQLPRQMLFAWILNNLSPDYRPLVSIITQSLRNNKKAFTIETLFANLLDEANRLHFEEINNNQILYSSTNNTKFNKNQNNKNKNTNQNITRQYKGKKPFKITRGNIVEIVKKYPIIL</sequence>
<dbReference type="AlphaFoldDB" id="A0A420HAK1"/>
<dbReference type="PANTHER" id="PTHR47481:SF14">
    <property type="entry name" value="RETROTRANSPOSON COPIA-LIKE N-TERMINAL DOMAIN-CONTAINING PROTEIN"/>
    <property type="match status" value="1"/>
</dbReference>
<dbReference type="EMBL" id="MCFK01009724">
    <property type="protein sequence ID" value="RKF54470.1"/>
    <property type="molecule type" value="Genomic_DNA"/>
</dbReference>
<gene>
    <name evidence="1" type="ORF">OnM2_097019</name>
</gene>
<name>A0A420HAK1_9PEZI</name>
<dbReference type="PANTHER" id="PTHR47481">
    <property type="match status" value="1"/>
</dbReference>
<proteinExistence type="predicted"/>
<dbReference type="Pfam" id="PF14223">
    <property type="entry name" value="Retrotran_gag_2"/>
    <property type="match status" value="1"/>
</dbReference>
<reference evidence="1 2" key="1">
    <citation type="journal article" date="2018" name="BMC Genomics">
        <title>Comparative genome analyses reveal sequence features reflecting distinct modes of host-adaptation between dicot and monocot powdery mildew.</title>
        <authorList>
            <person name="Wu Y."/>
            <person name="Ma X."/>
            <person name="Pan Z."/>
            <person name="Kale S.D."/>
            <person name="Song Y."/>
            <person name="King H."/>
            <person name="Zhang Q."/>
            <person name="Presley C."/>
            <person name="Deng X."/>
            <person name="Wei C.I."/>
            <person name="Xiao S."/>
        </authorList>
    </citation>
    <scope>NUCLEOTIDE SEQUENCE [LARGE SCALE GENOMIC DNA]</scope>
    <source>
        <strain evidence="1">UMSG2</strain>
    </source>
</reference>
<accession>A0A420HAK1</accession>
<dbReference type="STRING" id="212602.A0A420HAK1"/>
<dbReference type="Proteomes" id="UP000286134">
    <property type="component" value="Unassembled WGS sequence"/>
</dbReference>